<comment type="caution">
    <text evidence="1">The sequence shown here is derived from an EMBL/GenBank/DDBJ whole genome shotgun (WGS) entry which is preliminary data.</text>
</comment>
<proteinExistence type="predicted"/>
<dbReference type="AlphaFoldDB" id="A0A6B3BH18"/>
<protein>
    <submittedName>
        <fullName evidence="1">Uncharacterized protein</fullName>
    </submittedName>
</protein>
<evidence type="ECO:0000313" key="1">
    <source>
        <dbReference type="EMBL" id="NEC85050.1"/>
    </source>
</evidence>
<sequence length="53" mass="5279">MTAAERAGANAPSADGMLRAGVAGMLIPPLPPLAFTLPPELSTAWASEVTTTG</sequence>
<dbReference type="EMBL" id="JAAGLU010000003">
    <property type="protein sequence ID" value="NEC85050.1"/>
    <property type="molecule type" value="Genomic_DNA"/>
</dbReference>
<organism evidence="1">
    <name type="scientific">Streptomyces sp. SID12501</name>
    <dbReference type="NCBI Taxonomy" id="2706042"/>
    <lineage>
        <taxon>Bacteria</taxon>
        <taxon>Bacillati</taxon>
        <taxon>Actinomycetota</taxon>
        <taxon>Actinomycetes</taxon>
        <taxon>Kitasatosporales</taxon>
        <taxon>Streptomycetaceae</taxon>
        <taxon>Streptomyces</taxon>
    </lineage>
</organism>
<reference evidence="1" key="1">
    <citation type="submission" date="2020-01" db="EMBL/GenBank/DDBJ databases">
        <title>Insect and environment-associated Actinomycetes.</title>
        <authorList>
            <person name="Currrie C."/>
            <person name="Chevrette M."/>
            <person name="Carlson C."/>
            <person name="Stubbendieck R."/>
            <person name="Wendt-Pienkowski E."/>
        </authorList>
    </citation>
    <scope>NUCLEOTIDE SEQUENCE</scope>
    <source>
        <strain evidence="1">SID12501</strain>
    </source>
</reference>
<gene>
    <name evidence="1" type="ORF">G3I71_04055</name>
</gene>
<dbReference type="RefSeq" id="WP_164312520.1">
    <property type="nucleotide sequence ID" value="NZ_JAAGLU010000003.1"/>
</dbReference>
<name>A0A6B3BH18_9ACTN</name>
<accession>A0A6B3BH18</accession>